<dbReference type="Pfam" id="PF02140">
    <property type="entry name" value="SUEL_Lectin"/>
    <property type="match status" value="1"/>
</dbReference>
<reference evidence="3" key="1">
    <citation type="submission" date="2021-01" db="UniProtKB">
        <authorList>
            <consortium name="EnsemblMetazoa"/>
        </authorList>
    </citation>
    <scope>IDENTIFICATION</scope>
</reference>
<protein>
    <recommendedName>
        <fullName evidence="2">SUEL-type lectin domain-containing protein</fullName>
    </recommendedName>
</protein>
<evidence type="ECO:0000313" key="3">
    <source>
        <dbReference type="EnsemblMetazoa" id="CLYHEMP003794.1"/>
    </source>
</evidence>
<sequence>MFWFKLILLSACFLQCFSFIRRHACNGNFPKRDPIKCYGNRRINIISAKYGRFGPNQKKICFVIPQLIKMKTCQDNVTEKMREVCNGQSECNPNAMKDQILDPNGCAKWNNLLLSRRYYFEVDFECKEDLQICNGCKDGLKKDVSCTNGRKIHVKSANIIMVREGQEFEVSNSDCTYSVTKNLRHLKNGKSETTFHQLEHMWGDYDHAAYSERQTCDIFHGFKMKYCCQTSYGSLISGTCKTISYIENIDSVRPRVICRRGSARSMGKRNQAFTVEGSKWQETYTNVKEMVCNVDADAGQTCFYKQPLLLEYTCEEH</sequence>
<evidence type="ECO:0000259" key="2">
    <source>
        <dbReference type="Pfam" id="PF02140"/>
    </source>
</evidence>
<organism evidence="3 4">
    <name type="scientific">Clytia hemisphaerica</name>
    <dbReference type="NCBI Taxonomy" id="252671"/>
    <lineage>
        <taxon>Eukaryota</taxon>
        <taxon>Metazoa</taxon>
        <taxon>Cnidaria</taxon>
        <taxon>Hydrozoa</taxon>
        <taxon>Hydroidolina</taxon>
        <taxon>Leptothecata</taxon>
        <taxon>Obeliida</taxon>
        <taxon>Clytiidae</taxon>
        <taxon>Clytia</taxon>
    </lineage>
</organism>
<evidence type="ECO:0000256" key="1">
    <source>
        <dbReference type="SAM" id="SignalP"/>
    </source>
</evidence>
<dbReference type="GeneID" id="136797600"/>
<dbReference type="InterPro" id="IPR043159">
    <property type="entry name" value="Lectin_gal-bd_sf"/>
</dbReference>
<dbReference type="GO" id="GO:0030246">
    <property type="term" value="F:carbohydrate binding"/>
    <property type="evidence" value="ECO:0007669"/>
    <property type="project" value="InterPro"/>
</dbReference>
<name>A0A7M5V7K8_9CNID</name>
<feature type="chain" id="PRO_5029849427" description="SUEL-type lectin domain-containing protein" evidence="1">
    <location>
        <begin position="19"/>
        <end position="317"/>
    </location>
</feature>
<feature type="domain" description="SUEL-type lectin" evidence="2">
    <location>
        <begin position="35"/>
        <end position="111"/>
    </location>
</feature>
<keyword evidence="1" id="KW-0732">Signal</keyword>
<evidence type="ECO:0000313" key="4">
    <source>
        <dbReference type="Proteomes" id="UP000594262"/>
    </source>
</evidence>
<dbReference type="Proteomes" id="UP000594262">
    <property type="component" value="Unplaced"/>
</dbReference>
<dbReference type="AlphaFoldDB" id="A0A7M5V7K8"/>
<dbReference type="EnsemblMetazoa" id="CLYHEMT003794.1">
    <property type="protein sequence ID" value="CLYHEMP003794.1"/>
    <property type="gene ID" value="CLYHEMG003794"/>
</dbReference>
<feature type="signal peptide" evidence="1">
    <location>
        <begin position="1"/>
        <end position="18"/>
    </location>
</feature>
<accession>A0A7M5V7K8</accession>
<dbReference type="RefSeq" id="XP_066910294.1">
    <property type="nucleotide sequence ID" value="XM_067054193.1"/>
</dbReference>
<keyword evidence="4" id="KW-1185">Reference proteome</keyword>
<dbReference type="Gene3D" id="2.60.120.740">
    <property type="match status" value="1"/>
</dbReference>
<dbReference type="InterPro" id="IPR000922">
    <property type="entry name" value="Lectin_gal-bd_dom"/>
</dbReference>
<proteinExistence type="predicted"/>
<dbReference type="CDD" id="cd22823">
    <property type="entry name" value="Gal_Rha_Lectin"/>
    <property type="match status" value="1"/>
</dbReference>